<gene>
    <name evidence="7" type="ORF">EUGRSUZ_C01055</name>
</gene>
<dbReference type="EMBL" id="KK198755">
    <property type="protein sequence ID" value="KCW79702.1"/>
    <property type="molecule type" value="Genomic_DNA"/>
</dbReference>
<protein>
    <recommendedName>
        <fullName evidence="5">FRIGIDA-like protein</fullName>
    </recommendedName>
</protein>
<accession>A0A059CMU8</accession>
<dbReference type="OrthoDB" id="1917867at2759"/>
<evidence type="ECO:0000256" key="4">
    <source>
        <dbReference type="ARBA" id="ARBA00023089"/>
    </source>
</evidence>
<dbReference type="STRING" id="71139.A0A059CMU8"/>
<feature type="region of interest" description="Disordered" evidence="6">
    <location>
        <begin position="532"/>
        <end position="568"/>
    </location>
</feature>
<proteinExistence type="inferred from homology"/>
<dbReference type="Gramene" id="KCW79702">
    <property type="protein sequence ID" value="KCW79702"/>
    <property type="gene ID" value="EUGRSUZ_C01055"/>
</dbReference>
<dbReference type="AlphaFoldDB" id="A0A059CMU8"/>
<dbReference type="KEGG" id="egr:104436611"/>
<dbReference type="InterPro" id="IPR012474">
    <property type="entry name" value="Frigida"/>
</dbReference>
<evidence type="ECO:0000256" key="6">
    <source>
        <dbReference type="SAM" id="MobiDB-lite"/>
    </source>
</evidence>
<dbReference type="PANTHER" id="PTHR31791:SF10">
    <property type="entry name" value="FRIGIDA-LIKE PROTEIN"/>
    <property type="match status" value="1"/>
</dbReference>
<reference evidence="7" key="1">
    <citation type="submission" date="2013-07" db="EMBL/GenBank/DDBJ databases">
        <title>The genome of Eucalyptus grandis.</title>
        <authorList>
            <person name="Schmutz J."/>
            <person name="Hayes R."/>
            <person name="Myburg A."/>
            <person name="Tuskan G."/>
            <person name="Grattapaglia D."/>
            <person name="Rokhsar D.S."/>
        </authorList>
    </citation>
    <scope>NUCLEOTIDE SEQUENCE</scope>
    <source>
        <tissue evidence="7">Leaf extractions</tissue>
    </source>
</reference>
<name>A0A059CMU8_EUCGR</name>
<organism evidence="7">
    <name type="scientific">Eucalyptus grandis</name>
    <name type="common">Flooded gum</name>
    <dbReference type="NCBI Taxonomy" id="71139"/>
    <lineage>
        <taxon>Eukaryota</taxon>
        <taxon>Viridiplantae</taxon>
        <taxon>Streptophyta</taxon>
        <taxon>Embryophyta</taxon>
        <taxon>Tracheophyta</taxon>
        <taxon>Spermatophyta</taxon>
        <taxon>Magnoliopsida</taxon>
        <taxon>eudicotyledons</taxon>
        <taxon>Gunneridae</taxon>
        <taxon>Pentapetalae</taxon>
        <taxon>rosids</taxon>
        <taxon>malvids</taxon>
        <taxon>Myrtales</taxon>
        <taxon>Myrtaceae</taxon>
        <taxon>Myrtoideae</taxon>
        <taxon>Eucalypteae</taxon>
        <taxon>Eucalyptus</taxon>
    </lineage>
</organism>
<dbReference type="OMA" id="VEMWKEH"/>
<keyword evidence="2 5" id="KW-0217">Developmental protein</keyword>
<evidence type="ECO:0000256" key="1">
    <source>
        <dbReference type="ARBA" id="ARBA00008956"/>
    </source>
</evidence>
<dbReference type="eggNOG" id="ENOG502QQX8">
    <property type="taxonomic scope" value="Eukaryota"/>
</dbReference>
<evidence type="ECO:0000256" key="2">
    <source>
        <dbReference type="ARBA" id="ARBA00022473"/>
    </source>
</evidence>
<feature type="region of interest" description="Disordered" evidence="6">
    <location>
        <begin position="397"/>
        <end position="451"/>
    </location>
</feature>
<dbReference type="InParanoid" id="A0A059CMU8"/>
<evidence type="ECO:0000313" key="7">
    <source>
        <dbReference type="EMBL" id="KCW79702.1"/>
    </source>
</evidence>
<comment type="similarity">
    <text evidence="1 5">Belongs to the Frigida family.</text>
</comment>
<dbReference type="GO" id="GO:0009908">
    <property type="term" value="P:flower development"/>
    <property type="evidence" value="ECO:0007669"/>
    <property type="project" value="UniProtKB-KW"/>
</dbReference>
<keyword evidence="4 5" id="KW-0287">Flowering</keyword>
<sequence>MAEELVIETERVRKFAGGLESQMSALSACARLFAALSDRLGSLQRSLDDKTRAVESGLQALASSSLAATESLSRRDASLPGRESAAAALVEERKAAALADLGGPGPGPSGGSGGLADSLRSFARRMDSSGLVKFLVSKRKESASLRAEMPAAVAEAVDPPRLVLDAVEEFLENKSAKVGVADKRWACGLLVQALFPDAKRADALRPEYARSVVERAAALLDAWRKQVEGVNGAGGAGEESDGAIGPAEAVMILQMVVAFGLKSRFDEGFLRKLVVDFSRRRDLAKLAVALDFGEKLADIIEELVKNGKEIEAVYFAAEAGMTDRFSPASLLKSYLGNAKKNAQNVLKSGNNSVVSAEEASTIELSAIRAVVKCVEDQKLESVFPLDSLKKRAGILEKAKAERKKNSSSGSKPSNKRALGPGGSRSGGQPSTHPAKAAKFANPSPSFNRRNPLPLAHLSSAVRYSTPYSYPGQGAYEVPGVAAYTPPYGRTNASPAYGRSHSPAEAQIIIPQGYSPTYSPIVQRLTYSPIMDTSSSASSYRAGTYLPPPGSSQGPRNHDTQQYPSSYGQ</sequence>
<evidence type="ECO:0000256" key="3">
    <source>
        <dbReference type="ARBA" id="ARBA00022782"/>
    </source>
</evidence>
<dbReference type="Pfam" id="PF07899">
    <property type="entry name" value="Frigida"/>
    <property type="match status" value="1"/>
</dbReference>
<feature type="compositionally biased region" description="Polar residues" evidence="6">
    <location>
        <begin position="550"/>
        <end position="568"/>
    </location>
</feature>
<dbReference type="GO" id="GO:0030154">
    <property type="term" value="P:cell differentiation"/>
    <property type="evidence" value="ECO:0007669"/>
    <property type="project" value="UniProtKB-KW"/>
</dbReference>
<dbReference type="PANTHER" id="PTHR31791">
    <property type="entry name" value="FRIGIDA-LIKE PROTEIN 3-RELATED"/>
    <property type="match status" value="1"/>
</dbReference>
<keyword evidence="3 5" id="KW-0221">Differentiation</keyword>
<evidence type="ECO:0000256" key="5">
    <source>
        <dbReference type="RuleBase" id="RU364012"/>
    </source>
</evidence>